<evidence type="ECO:0000313" key="3">
    <source>
        <dbReference type="Proteomes" id="UP001611383"/>
    </source>
</evidence>
<dbReference type="Proteomes" id="UP001611383">
    <property type="component" value="Chromosome"/>
</dbReference>
<feature type="region of interest" description="Disordered" evidence="1">
    <location>
        <begin position="23"/>
        <end position="57"/>
    </location>
</feature>
<gene>
    <name evidence="2" type="ORF">F0U60_05655</name>
</gene>
<sequence length="672" mass="74302">MRTPPVLLPLVLLVTVAACRSHTGSGPGPRLALALESPGTGPLASQHGEGSLGRRASAHTGAEVLEGTKEVRAQAWAAARGLRRAGAWLALGLRMEGERVRLLGLRTHEGTGSELGAVKEESFHSLLEWAVYRYVRGQRGEVVLTLRRGEGPWREEVESTGPVLSATRPQAPYEAFLRHQGKALQSTGLSETARREGLAALKTLEREVLLQPEEALETAPSPLARYTVLLQEERRREERWRAVQRKLADYEAWGRKLLDTYAPPPRRLAPGYLLSESPLREHSLRALGNATLAWAYAHTEDPDFLKRTPDEVALYLLASRSALASAVQLGRLAPVHLDYNEAFDPEAHRAEELVLELLVGLTPGVGELTDARAAVTGFGFTGHTLTRPQRVVCALGVLLPFVTGAVLMKAGGDAERLALLTGRGLGEVEVLSRVASHLSPADAKEIERLLAQASRGHTFTLEESRFLQRVARGLEAPLREAAGALRAGQKVPLLGVRTLPDGSRLLPGTPAHKAQRWVDYQFRHPEKYRRFSFQPDAHWERLYETLLKNRPAGNAFEDAILQAHQYERNTAMMMPPPGSRAQGFIPDSVKENPTELVWGQPYSFVESKARKELSHSGNLKAMIDYVNQYGGHLELWVRSARHPDGATHLSEPLQRELTRLSRQRKATIRRHP</sequence>
<name>A0ABY9WIL4_9BACT</name>
<protein>
    <recommendedName>
        <fullName evidence="4">Tox-REase-5 domain-containing protein</fullName>
    </recommendedName>
</protein>
<accession>A0ABY9WIL4</accession>
<evidence type="ECO:0008006" key="4">
    <source>
        <dbReference type="Google" id="ProtNLM"/>
    </source>
</evidence>
<reference evidence="2 3" key="1">
    <citation type="submission" date="2019-08" db="EMBL/GenBank/DDBJ databases">
        <title>Archangium and Cystobacter genomes.</title>
        <authorList>
            <person name="Chen I.-C.K."/>
            <person name="Wielgoss S."/>
        </authorList>
    </citation>
    <scope>NUCLEOTIDE SEQUENCE [LARGE SCALE GENOMIC DNA]</scope>
    <source>
        <strain evidence="2 3">Cbm 6</strain>
    </source>
</reference>
<evidence type="ECO:0000313" key="2">
    <source>
        <dbReference type="EMBL" id="WNG43637.1"/>
    </source>
</evidence>
<proteinExistence type="predicted"/>
<evidence type="ECO:0000256" key="1">
    <source>
        <dbReference type="SAM" id="MobiDB-lite"/>
    </source>
</evidence>
<keyword evidence="3" id="KW-1185">Reference proteome</keyword>
<dbReference type="RefSeq" id="WP_395815007.1">
    <property type="nucleotide sequence ID" value="NZ_CP043494.1"/>
</dbReference>
<organism evidence="2 3">
    <name type="scientific">Archangium minus</name>
    <dbReference type="NCBI Taxonomy" id="83450"/>
    <lineage>
        <taxon>Bacteria</taxon>
        <taxon>Pseudomonadati</taxon>
        <taxon>Myxococcota</taxon>
        <taxon>Myxococcia</taxon>
        <taxon>Myxococcales</taxon>
        <taxon>Cystobacterineae</taxon>
        <taxon>Archangiaceae</taxon>
        <taxon>Archangium</taxon>
    </lineage>
</organism>
<dbReference type="EMBL" id="CP043494">
    <property type="protein sequence ID" value="WNG43637.1"/>
    <property type="molecule type" value="Genomic_DNA"/>
</dbReference>